<evidence type="ECO:0000313" key="9">
    <source>
        <dbReference type="EMBL" id="CCZ87560.1"/>
    </source>
</evidence>
<dbReference type="InterPro" id="IPR036942">
    <property type="entry name" value="Beta-barrel_TonB_sf"/>
</dbReference>
<dbReference type="Gene3D" id="2.40.170.20">
    <property type="entry name" value="TonB-dependent receptor, beta-barrel domain"/>
    <property type="match status" value="1"/>
</dbReference>
<protein>
    <submittedName>
        <fullName evidence="9">SusC/RagA family TonB-linked outer membrane protein</fullName>
    </submittedName>
</protein>
<organism evidence="9 10">
    <name type="scientific">Phocaeicola plebeius CAG:211</name>
    <dbReference type="NCBI Taxonomy" id="1263052"/>
    <lineage>
        <taxon>Bacteria</taxon>
        <taxon>Pseudomonadati</taxon>
        <taxon>Bacteroidota</taxon>
        <taxon>Bacteroidia</taxon>
        <taxon>Bacteroidales</taxon>
        <taxon>Bacteroidaceae</taxon>
        <taxon>Phocaeicola</taxon>
    </lineage>
</organism>
<dbReference type="Pfam" id="PF13715">
    <property type="entry name" value="CarbopepD_reg_2"/>
    <property type="match status" value="1"/>
</dbReference>
<dbReference type="InterPro" id="IPR037066">
    <property type="entry name" value="Plug_dom_sf"/>
</dbReference>
<dbReference type="GO" id="GO:0009279">
    <property type="term" value="C:cell outer membrane"/>
    <property type="evidence" value="ECO:0007669"/>
    <property type="project" value="UniProtKB-SubCell"/>
</dbReference>
<keyword evidence="6 7" id="KW-0998">Cell outer membrane</keyword>
<keyword evidence="3 7" id="KW-1134">Transmembrane beta strand</keyword>
<evidence type="ECO:0000256" key="1">
    <source>
        <dbReference type="ARBA" id="ARBA00004571"/>
    </source>
</evidence>
<dbReference type="NCBIfam" id="TIGR04056">
    <property type="entry name" value="OMP_RagA_SusC"/>
    <property type="match status" value="1"/>
</dbReference>
<comment type="similarity">
    <text evidence="7">Belongs to the TonB-dependent receptor family.</text>
</comment>
<reference evidence="9" key="1">
    <citation type="submission" date="2012-11" db="EMBL/GenBank/DDBJ databases">
        <title>Dependencies among metagenomic species, viruses, plasmids and units of genetic variation.</title>
        <authorList>
            <person name="Nielsen H.B."/>
            <person name="Almeida M."/>
            <person name="Juncker A.S."/>
            <person name="Rasmussen S."/>
            <person name="Li J."/>
            <person name="Sunagawa S."/>
            <person name="Plichta D."/>
            <person name="Gautier L."/>
            <person name="Le Chatelier E."/>
            <person name="Peletier E."/>
            <person name="Bonde I."/>
            <person name="Nielsen T."/>
            <person name="Manichanh C."/>
            <person name="Arumugam M."/>
            <person name="Batto J."/>
            <person name="Santos M.B.Q.D."/>
            <person name="Blom N."/>
            <person name="Borruel N."/>
            <person name="Burgdorf K.S."/>
            <person name="Boumezbeur F."/>
            <person name="Casellas F."/>
            <person name="Dore J."/>
            <person name="Guarner F."/>
            <person name="Hansen T."/>
            <person name="Hildebrand F."/>
            <person name="Kaas R.S."/>
            <person name="Kennedy S."/>
            <person name="Kristiansen K."/>
            <person name="Kultima J.R."/>
            <person name="Leonard P."/>
            <person name="Levenez F."/>
            <person name="Lund O."/>
            <person name="Moumen B."/>
            <person name="Le Paslier D."/>
            <person name="Pons N."/>
            <person name="Pedersen O."/>
            <person name="Prifti E."/>
            <person name="Qin J."/>
            <person name="Raes J."/>
            <person name="Tap J."/>
            <person name="Tims S."/>
            <person name="Ussery D.W."/>
            <person name="Yamada T."/>
            <person name="MetaHit consortium"/>
            <person name="Renault P."/>
            <person name="Sicheritz-Ponten T."/>
            <person name="Bork P."/>
            <person name="Wang J."/>
            <person name="Brunak S."/>
            <person name="Ehrlich S.D."/>
        </authorList>
    </citation>
    <scope>NUCLEOTIDE SEQUENCE [LARGE SCALE GENOMIC DNA]</scope>
</reference>
<dbReference type="FunFam" id="2.60.40.1120:FF:000003">
    <property type="entry name" value="Outer membrane protein Omp121"/>
    <property type="match status" value="1"/>
</dbReference>
<dbReference type="InterPro" id="IPR039426">
    <property type="entry name" value="TonB-dep_rcpt-like"/>
</dbReference>
<evidence type="ECO:0000259" key="8">
    <source>
        <dbReference type="Pfam" id="PF07715"/>
    </source>
</evidence>
<dbReference type="SUPFAM" id="SSF56935">
    <property type="entry name" value="Porins"/>
    <property type="match status" value="1"/>
</dbReference>
<keyword evidence="2 7" id="KW-0813">Transport</keyword>
<dbReference type="InterPro" id="IPR023997">
    <property type="entry name" value="TonB-dep_OMP_SusC/RagA_CS"/>
</dbReference>
<proteinExistence type="inferred from homology"/>
<evidence type="ECO:0000256" key="3">
    <source>
        <dbReference type="ARBA" id="ARBA00022452"/>
    </source>
</evidence>
<dbReference type="InterPro" id="IPR008969">
    <property type="entry name" value="CarboxyPept-like_regulatory"/>
</dbReference>
<gene>
    <name evidence="9" type="ORF">BN536_02333</name>
</gene>
<evidence type="ECO:0000256" key="2">
    <source>
        <dbReference type="ARBA" id="ARBA00022448"/>
    </source>
</evidence>
<dbReference type="NCBIfam" id="TIGR04057">
    <property type="entry name" value="SusC_RagA_signa"/>
    <property type="match status" value="1"/>
</dbReference>
<dbReference type="SUPFAM" id="SSF49464">
    <property type="entry name" value="Carboxypeptidase regulatory domain-like"/>
    <property type="match status" value="1"/>
</dbReference>
<dbReference type="Proteomes" id="UP000018372">
    <property type="component" value="Unassembled WGS sequence"/>
</dbReference>
<dbReference type="PROSITE" id="PS52016">
    <property type="entry name" value="TONB_DEPENDENT_REC_3"/>
    <property type="match status" value="1"/>
</dbReference>
<dbReference type="Gene3D" id="2.170.130.10">
    <property type="entry name" value="TonB-dependent receptor, plug domain"/>
    <property type="match status" value="1"/>
</dbReference>
<evidence type="ECO:0000256" key="7">
    <source>
        <dbReference type="PROSITE-ProRule" id="PRU01360"/>
    </source>
</evidence>
<name>R5VB25_9BACT</name>
<keyword evidence="4 7" id="KW-0812">Transmembrane</keyword>
<dbReference type="EMBL" id="CBAT010000173">
    <property type="protein sequence ID" value="CCZ87560.1"/>
    <property type="molecule type" value="Genomic_DNA"/>
</dbReference>
<comment type="caution">
    <text evidence="9">The sequence shown here is derived from an EMBL/GenBank/DDBJ whole genome shotgun (WGS) entry which is preliminary data.</text>
</comment>
<evidence type="ECO:0000256" key="4">
    <source>
        <dbReference type="ARBA" id="ARBA00022692"/>
    </source>
</evidence>
<dbReference type="InterPro" id="IPR023996">
    <property type="entry name" value="TonB-dep_OMP_SusC/RagA"/>
</dbReference>
<dbReference type="AlphaFoldDB" id="R5VB25"/>
<evidence type="ECO:0000256" key="5">
    <source>
        <dbReference type="ARBA" id="ARBA00023136"/>
    </source>
</evidence>
<evidence type="ECO:0000313" key="10">
    <source>
        <dbReference type="Proteomes" id="UP000018372"/>
    </source>
</evidence>
<evidence type="ECO:0000256" key="6">
    <source>
        <dbReference type="ARBA" id="ARBA00023237"/>
    </source>
</evidence>
<comment type="subcellular location">
    <subcellularLocation>
        <location evidence="1 7">Cell outer membrane</location>
        <topology evidence="1 7">Multi-pass membrane protein</topology>
    </subcellularLocation>
</comment>
<dbReference type="InterPro" id="IPR012910">
    <property type="entry name" value="Plug_dom"/>
</dbReference>
<feature type="domain" description="TonB-dependent receptor plug" evidence="8">
    <location>
        <begin position="124"/>
        <end position="229"/>
    </location>
</feature>
<dbReference type="Pfam" id="PF07715">
    <property type="entry name" value="Plug"/>
    <property type="match status" value="1"/>
</dbReference>
<keyword evidence="5 7" id="KW-0472">Membrane</keyword>
<sequence>MSKILDSGLTWSIEGKMIVISKKTQPQTDGKKRTVSGIILDKNGDPIIGASILVKGTTNGTITDLDGKYNLANVPENSTLEISYIGYKTQSLKATDKSLANITLHEDTEVLDEVVVVGYTPMRKSDFTGSLASVKANELSLSAATAGQALVGKVAGVQVMQTTGAPGQGVSIKVRGTNSLSASTDPLYVIDGYPASEDVYINPDDIETIDVLKDAASAAIYGSRGASGVVLITTKRGSSGKAKITYDFQYSVQQVSKKIDLLDAYQFRDLVIEARNNAYRDKAEAAGVSWSPLDDNAIRSSKGFALSEVGISDLFFDFTTGKPVEPTYNTDWQDAIYGNAPMTRHNVSVTGGSDNIKYRFSLGYLNQDGIIAPSNHKRLNVRANVDANVTKRLKVGVNFSFEDVHERQVQADGRYINDGIVQSALLMFPQFPVYNEDGSFAVGNQIAMKADGYQMVENPVALAYEIDARYKLYRMNFNTNITYDILKNLQFKANLGTQYNTNRYNYYRPSTIGQDGDMPNSESIKSRVKAIDKMNNDIDYLGEFTLNYKGEWNKHRLDVLGGYTMQKKTYDKVVVNATGFSDDRIHEITAHGPNASDISLDSDTRKAAWSMMSYLARVNYAFDDRYVITGTVRTDGSSRFGRENRWGWFPSISLGWTVSNEKFYKELLGESTSLRLRASWGLSGNNNIGNYEHTATMSSGGYPFGGGVESAYWQGSFRDAAVGWEKTSQYNAGFDLGLFNGRVNIIGNYYHSLSYDLLYDQPISAISGSTSVKTNLTDARVLNQGMDLQVDARILTGEFKWNVNANISVNRNKVLELGGINDLYVVSERNVVTHVTRSGLPIGSFYGYIQEGIISTADYEKILIDKGNLVNGAFPEGYQLVGPAVPDYNNVHPGDVKWRDVDGNGRITEDDRDVIGDAYPDFTYGISTNMSYKNFDLSATFTGSQGAQVINFQKYYLYNMEGSGNQLASALDRWQSDESPGNGTVFRATRTSTPNISQRLSSYMVDDASYFRCSNITLGYNFPAKWMKKIGVESLRLYASVDNLFTITDYEGYNPEVDYKGDNLLPGFDWGVYPLARTYSVGLKLAF</sequence>
<dbReference type="Gene3D" id="2.60.40.1120">
    <property type="entry name" value="Carboxypeptidase-like, regulatory domain"/>
    <property type="match status" value="1"/>
</dbReference>
<accession>R5VB25</accession>
<dbReference type="FunFam" id="2.170.130.10:FF:000008">
    <property type="entry name" value="SusC/RagA family TonB-linked outer membrane protein"/>
    <property type="match status" value="1"/>
</dbReference>